<proteinExistence type="predicted"/>
<keyword evidence="1" id="KW-0812">Transmembrane</keyword>
<reference evidence="2" key="1">
    <citation type="submission" date="2021-02" db="EMBL/GenBank/DDBJ databases">
        <authorList>
            <person name="Nowell W R."/>
        </authorList>
    </citation>
    <scope>NUCLEOTIDE SEQUENCE</scope>
</reference>
<dbReference type="EMBL" id="CAJNOW010016646">
    <property type="protein sequence ID" value="CAF1651456.1"/>
    <property type="molecule type" value="Genomic_DNA"/>
</dbReference>
<dbReference type="OrthoDB" id="442731at2759"/>
<protein>
    <submittedName>
        <fullName evidence="2">Uncharacterized protein</fullName>
    </submittedName>
</protein>
<feature type="transmembrane region" description="Helical" evidence="1">
    <location>
        <begin position="32"/>
        <end position="53"/>
    </location>
</feature>
<dbReference type="Proteomes" id="UP000663834">
    <property type="component" value="Unassembled WGS sequence"/>
</dbReference>
<accession>A0A816CM12</accession>
<dbReference type="SUPFAM" id="SSF53335">
    <property type="entry name" value="S-adenosyl-L-methionine-dependent methyltransferases"/>
    <property type="match status" value="1"/>
</dbReference>
<dbReference type="EMBL" id="CAJNOV010018705">
    <property type="protein sequence ID" value="CAF1623495.1"/>
    <property type="molecule type" value="Genomic_DNA"/>
</dbReference>
<dbReference type="Gene3D" id="3.40.50.150">
    <property type="entry name" value="Vaccinia Virus protein VP39"/>
    <property type="match status" value="1"/>
</dbReference>
<comment type="caution">
    <text evidence="2">The sequence shown here is derived from an EMBL/GenBank/DDBJ whole genome shotgun (WGS) entry which is preliminary data.</text>
</comment>
<sequence length="399" mass="46642">MQSLSMELKEKMRCYRKCQLFSRRRQQQQSSFIVALGLFITSLTGFVLLIQVLNSDGIRITYVTAFSSSLPKCHCSKSSLVVFNHGECFFNQPACYPGFIGDHCEIELKNETYRSHCPSDINKVEWTAWLIDQTKAKCLQSQVAQQQWNTSCLFLCFFHRLTGVTQIPSIFWHRSLGNELSYWRDNPMTIDDRLYEHVEGFHGYKVIPLKLNSIIEIGAGPFTQIQYLLTPFRLIKQITLIEPNALSYMQMNNCAYRGGHLHGYPVSIISESIEIVMEKRRYNEFFSSPSKHYSAVIAINVVEHVSNAFEYFRGLYDLLEDNGLLIFHERWYDYPQQGDCLLQNAEDLHPIRITKWIIDQFLKQFEAIYINFNRTRRQMHSVCFEQGVYFIGRKKSNCV</sequence>
<dbReference type="Proteomes" id="UP000663855">
    <property type="component" value="Unassembled WGS sequence"/>
</dbReference>
<evidence type="ECO:0000313" key="2">
    <source>
        <dbReference type="EMBL" id="CAF1623495.1"/>
    </source>
</evidence>
<dbReference type="InterPro" id="IPR029063">
    <property type="entry name" value="SAM-dependent_MTases_sf"/>
</dbReference>
<keyword evidence="1" id="KW-1133">Transmembrane helix</keyword>
<gene>
    <name evidence="2" type="ORF">CJN711_LOCUS38331</name>
    <name evidence="3" type="ORF">KQP761_LOCUS30064</name>
</gene>
<dbReference type="AlphaFoldDB" id="A0A816CM12"/>
<organism evidence="2 4">
    <name type="scientific">Rotaria magnacalcarata</name>
    <dbReference type="NCBI Taxonomy" id="392030"/>
    <lineage>
        <taxon>Eukaryota</taxon>
        <taxon>Metazoa</taxon>
        <taxon>Spiralia</taxon>
        <taxon>Gnathifera</taxon>
        <taxon>Rotifera</taxon>
        <taxon>Eurotatoria</taxon>
        <taxon>Bdelloidea</taxon>
        <taxon>Philodinida</taxon>
        <taxon>Philodinidae</taxon>
        <taxon>Rotaria</taxon>
    </lineage>
</organism>
<name>A0A816CM12_9BILA</name>
<evidence type="ECO:0000256" key="1">
    <source>
        <dbReference type="SAM" id="Phobius"/>
    </source>
</evidence>
<evidence type="ECO:0000313" key="4">
    <source>
        <dbReference type="Proteomes" id="UP000663855"/>
    </source>
</evidence>
<evidence type="ECO:0000313" key="3">
    <source>
        <dbReference type="EMBL" id="CAF1651456.1"/>
    </source>
</evidence>
<keyword evidence="1" id="KW-0472">Membrane</keyword>